<dbReference type="EMBL" id="JAIZAY010000022">
    <property type="protein sequence ID" value="KAJ8020161.1"/>
    <property type="molecule type" value="Genomic_DNA"/>
</dbReference>
<accession>A0A9Q0YK35</accession>
<feature type="transmembrane region" description="Helical" evidence="1">
    <location>
        <begin position="12"/>
        <end position="31"/>
    </location>
</feature>
<keyword evidence="1" id="KW-0812">Transmembrane</keyword>
<proteinExistence type="predicted"/>
<sequence length="87" mass="9970">MHLHCGNVFLTLLNFAGMPMIMLKISFLGGCKDSELSSTRLLEKSLSQVKTWMEHNRLKMNDSKTEFIQFGSENILPLMLTSKLYMV</sequence>
<evidence type="ECO:0000256" key="2">
    <source>
        <dbReference type="SAM" id="SignalP"/>
    </source>
</evidence>
<protein>
    <submittedName>
        <fullName evidence="3">Uncharacterized protein</fullName>
    </submittedName>
</protein>
<comment type="caution">
    <text evidence="3">The sequence shown here is derived from an EMBL/GenBank/DDBJ whole genome shotgun (WGS) entry which is preliminary data.</text>
</comment>
<evidence type="ECO:0000313" key="4">
    <source>
        <dbReference type="Proteomes" id="UP001152320"/>
    </source>
</evidence>
<name>A0A9Q0YK35_HOLLE</name>
<keyword evidence="1" id="KW-0472">Membrane</keyword>
<keyword evidence="4" id="KW-1185">Reference proteome</keyword>
<keyword evidence="1" id="KW-1133">Transmembrane helix</keyword>
<dbReference type="AlphaFoldDB" id="A0A9Q0YK35"/>
<feature type="chain" id="PRO_5040201414" evidence="2">
    <location>
        <begin position="17"/>
        <end position="87"/>
    </location>
</feature>
<organism evidence="3 4">
    <name type="scientific">Holothuria leucospilota</name>
    <name type="common">Black long sea cucumber</name>
    <name type="synonym">Mertensiothuria leucospilota</name>
    <dbReference type="NCBI Taxonomy" id="206669"/>
    <lineage>
        <taxon>Eukaryota</taxon>
        <taxon>Metazoa</taxon>
        <taxon>Echinodermata</taxon>
        <taxon>Eleutherozoa</taxon>
        <taxon>Echinozoa</taxon>
        <taxon>Holothuroidea</taxon>
        <taxon>Aspidochirotacea</taxon>
        <taxon>Aspidochirotida</taxon>
        <taxon>Holothuriidae</taxon>
        <taxon>Holothuria</taxon>
    </lineage>
</organism>
<evidence type="ECO:0000313" key="3">
    <source>
        <dbReference type="EMBL" id="KAJ8020161.1"/>
    </source>
</evidence>
<keyword evidence="2" id="KW-0732">Signal</keyword>
<gene>
    <name evidence="3" type="ORF">HOLleu_39677</name>
</gene>
<reference evidence="3" key="1">
    <citation type="submission" date="2021-10" db="EMBL/GenBank/DDBJ databases">
        <title>Tropical sea cucumber genome reveals ecological adaptation and Cuvierian tubules defense mechanism.</title>
        <authorList>
            <person name="Chen T."/>
        </authorList>
    </citation>
    <scope>NUCLEOTIDE SEQUENCE</scope>
    <source>
        <strain evidence="3">Nanhai2018</strain>
        <tissue evidence="3">Muscle</tissue>
    </source>
</reference>
<evidence type="ECO:0000256" key="1">
    <source>
        <dbReference type="SAM" id="Phobius"/>
    </source>
</evidence>
<feature type="signal peptide" evidence="2">
    <location>
        <begin position="1"/>
        <end position="16"/>
    </location>
</feature>
<dbReference type="Proteomes" id="UP001152320">
    <property type="component" value="Chromosome 22"/>
</dbReference>